<gene>
    <name evidence="3" type="ORF">AB1207_24320</name>
</gene>
<keyword evidence="2" id="KW-0812">Transmembrane</keyword>
<feature type="transmembrane region" description="Helical" evidence="2">
    <location>
        <begin position="79"/>
        <end position="98"/>
    </location>
</feature>
<dbReference type="RefSeq" id="WP_367641407.1">
    <property type="nucleotide sequence ID" value="NZ_JBFNQN010000032.1"/>
</dbReference>
<feature type="region of interest" description="Disordered" evidence="1">
    <location>
        <begin position="1"/>
        <end position="31"/>
    </location>
</feature>
<name>A0ABV3PE07_9ACTN</name>
<evidence type="ECO:0000256" key="1">
    <source>
        <dbReference type="SAM" id="MobiDB-lite"/>
    </source>
</evidence>
<evidence type="ECO:0000313" key="3">
    <source>
        <dbReference type="EMBL" id="MEW9267876.1"/>
    </source>
</evidence>
<accession>A0ABV3PE07</accession>
<feature type="compositionally biased region" description="Low complexity" evidence="1">
    <location>
        <begin position="113"/>
        <end position="165"/>
    </location>
</feature>
<dbReference type="EMBL" id="JBFNQN010000032">
    <property type="protein sequence ID" value="MEW9267876.1"/>
    <property type="molecule type" value="Genomic_DNA"/>
</dbReference>
<comment type="caution">
    <text evidence="3">The sequence shown here is derived from an EMBL/GenBank/DDBJ whole genome shotgun (WGS) entry which is preliminary data.</text>
</comment>
<feature type="region of interest" description="Disordered" evidence="1">
    <location>
        <begin position="109"/>
        <end position="169"/>
    </location>
</feature>
<reference evidence="3 4" key="1">
    <citation type="submission" date="2024-07" db="EMBL/GenBank/DDBJ databases">
        <authorList>
            <person name="Thanompreechachai J."/>
            <person name="Duangmal K."/>
        </authorList>
    </citation>
    <scope>NUCLEOTIDE SEQUENCE [LARGE SCALE GENOMIC DNA]</scope>
    <source>
        <strain evidence="3 4">KCTC 19886</strain>
    </source>
</reference>
<feature type="compositionally biased region" description="Basic residues" evidence="1">
    <location>
        <begin position="62"/>
        <end position="74"/>
    </location>
</feature>
<feature type="region of interest" description="Disordered" evidence="1">
    <location>
        <begin position="52"/>
        <end position="74"/>
    </location>
</feature>
<evidence type="ECO:0000256" key="2">
    <source>
        <dbReference type="SAM" id="Phobius"/>
    </source>
</evidence>
<evidence type="ECO:0000313" key="4">
    <source>
        <dbReference type="Proteomes" id="UP001555826"/>
    </source>
</evidence>
<dbReference type="Proteomes" id="UP001555826">
    <property type="component" value="Unassembled WGS sequence"/>
</dbReference>
<keyword evidence="2" id="KW-0472">Membrane</keyword>
<proteinExistence type="predicted"/>
<sequence>MTQHPRDRHPIFGFGEEHADRHTADRSDPEREDLLELQDRLQSALHAELSAGRIDEPGLHAGTRHQLHRRIQHRRRTRAAVGALALAAVVAVPLGLRWTAQPSVRTVPAASLAPTPTQTSAQTPAQTPAPTPASTSKPSASPPSTTTTSSTTSITPSIGSTAGSSVGLANPNVPVAYDIPDMTRTRAALPAGLTVLSDGGQYPKSPTVMGQECSSRPFDPPMVAGRQITWWNGSQRSSTQSQVDLVVTGRAAGGGPVAFDALVANTGVCRFTDPTTPFALTVAGADQTWAARTDSNGLPFISGAARLGDLIVGITVLHPSADQAAQVSDLTTLLTAAVADLRASGLPAADGR</sequence>
<keyword evidence="4" id="KW-1185">Reference proteome</keyword>
<organism evidence="3 4">
    <name type="scientific">Kineococcus endophyticus</name>
    <dbReference type="NCBI Taxonomy" id="1181883"/>
    <lineage>
        <taxon>Bacteria</taxon>
        <taxon>Bacillati</taxon>
        <taxon>Actinomycetota</taxon>
        <taxon>Actinomycetes</taxon>
        <taxon>Kineosporiales</taxon>
        <taxon>Kineosporiaceae</taxon>
        <taxon>Kineococcus</taxon>
    </lineage>
</organism>
<keyword evidence="2" id="KW-1133">Transmembrane helix</keyword>
<protein>
    <submittedName>
        <fullName evidence="3">Uncharacterized protein</fullName>
    </submittedName>
</protein>